<dbReference type="InterPro" id="IPR011050">
    <property type="entry name" value="Pectin_lyase_fold/virulence"/>
</dbReference>
<evidence type="ECO:0000313" key="22">
    <source>
        <dbReference type="Proteomes" id="UP001158961"/>
    </source>
</evidence>
<evidence type="ECO:0000313" key="21">
    <source>
        <dbReference type="EMBL" id="CAH6380071.1"/>
    </source>
</evidence>
<keyword evidence="6" id="KW-0964">Secreted</keyword>
<dbReference type="SUPFAM" id="SSF50494">
    <property type="entry name" value="Trypsin-like serine proteases"/>
    <property type="match status" value="1"/>
</dbReference>
<dbReference type="PROSITE" id="PS51208">
    <property type="entry name" value="AUTOTRANSPORTER"/>
    <property type="match status" value="1"/>
</dbReference>
<evidence type="ECO:0000256" key="11">
    <source>
        <dbReference type="ARBA" id="ARBA00022801"/>
    </source>
</evidence>
<dbReference type="PANTHER" id="PTHR12338">
    <property type="entry name" value="AUTOTRANSPORTER"/>
    <property type="match status" value="1"/>
</dbReference>
<keyword evidence="11" id="KW-0378">Hydrolase</keyword>
<dbReference type="InterPro" id="IPR036709">
    <property type="entry name" value="Autotransporte_beta_dom_sf"/>
</dbReference>
<evidence type="ECO:0000256" key="13">
    <source>
        <dbReference type="ARBA" id="ARBA00023026"/>
    </source>
</evidence>
<evidence type="ECO:0000256" key="3">
    <source>
        <dbReference type="ARBA" id="ARBA00004571"/>
    </source>
</evidence>
<evidence type="ECO:0000256" key="7">
    <source>
        <dbReference type="ARBA" id="ARBA00022670"/>
    </source>
</evidence>
<dbReference type="PANTHER" id="PTHR12338:SF9">
    <property type="entry name" value="IMMUNOGLOBULIN A1 PROTEASE AUTOTRANSPORTER"/>
    <property type="match status" value="1"/>
</dbReference>
<organism evidence="21 22">
    <name type="scientific">Enterobacter agglomerans</name>
    <name type="common">Erwinia herbicola</name>
    <name type="synonym">Pantoea agglomerans</name>
    <dbReference type="NCBI Taxonomy" id="549"/>
    <lineage>
        <taxon>Bacteria</taxon>
        <taxon>Pseudomonadati</taxon>
        <taxon>Pseudomonadota</taxon>
        <taxon>Gammaproteobacteria</taxon>
        <taxon>Enterobacterales</taxon>
        <taxon>Erwiniaceae</taxon>
        <taxon>Pantoea</taxon>
        <taxon>Pantoea agglomerans group</taxon>
    </lineage>
</organism>
<evidence type="ECO:0000256" key="6">
    <source>
        <dbReference type="ARBA" id="ARBA00022525"/>
    </source>
</evidence>
<dbReference type="InterPro" id="IPR012332">
    <property type="entry name" value="Autotransporter_pectin_lyase_C"/>
</dbReference>
<proteinExistence type="predicted"/>
<keyword evidence="14" id="KW-0472">Membrane</keyword>
<accession>A0AAN2K7E4</accession>
<keyword evidence="9 18" id="KW-0732">Signal</keyword>
<dbReference type="InterPro" id="IPR057393">
    <property type="entry name" value="PIC_HAP1_IgA0_b-sol2"/>
</dbReference>
<evidence type="ECO:0000256" key="1">
    <source>
        <dbReference type="ARBA" id="ARBA00004241"/>
    </source>
</evidence>
<dbReference type="Gene3D" id="2.40.128.130">
    <property type="entry name" value="Autotransporter beta-domain"/>
    <property type="match status" value="1"/>
</dbReference>
<dbReference type="Gene3D" id="2.160.20.20">
    <property type="match status" value="2"/>
</dbReference>
<dbReference type="SUPFAM" id="SSF51126">
    <property type="entry name" value="Pectin lyase-like"/>
    <property type="match status" value="1"/>
</dbReference>
<dbReference type="InterPro" id="IPR005546">
    <property type="entry name" value="Autotransporte_beta"/>
</dbReference>
<dbReference type="SUPFAM" id="SSF103515">
    <property type="entry name" value="Autotransporter"/>
    <property type="match status" value="1"/>
</dbReference>
<feature type="signal peptide" evidence="18">
    <location>
        <begin position="1"/>
        <end position="21"/>
    </location>
</feature>
<dbReference type="EMBL" id="OW970318">
    <property type="protein sequence ID" value="CAH6380071.1"/>
    <property type="molecule type" value="Genomic_DNA"/>
</dbReference>
<dbReference type="Gene3D" id="2.40.10.120">
    <property type="match status" value="1"/>
</dbReference>
<keyword evidence="7" id="KW-0645">Protease</keyword>
<dbReference type="PRINTS" id="PR00921">
    <property type="entry name" value="IGASERPTASE"/>
</dbReference>
<evidence type="ECO:0000256" key="12">
    <source>
        <dbReference type="ARBA" id="ARBA00022825"/>
    </source>
</evidence>
<keyword evidence="13" id="KW-0843">Virulence</keyword>
<keyword evidence="8" id="KW-0812">Transmembrane</keyword>
<feature type="compositionally biased region" description="Basic and acidic residues" evidence="17">
    <location>
        <begin position="1019"/>
        <end position="1056"/>
    </location>
</feature>
<evidence type="ECO:0000256" key="8">
    <source>
        <dbReference type="ARBA" id="ARBA00022692"/>
    </source>
</evidence>
<dbReference type="Gene3D" id="3.30.160.280">
    <property type="match status" value="1"/>
</dbReference>
<dbReference type="GO" id="GO:0009279">
    <property type="term" value="C:cell outer membrane"/>
    <property type="evidence" value="ECO:0007669"/>
    <property type="project" value="UniProtKB-SubCell"/>
</dbReference>
<feature type="domain" description="Peptidase S6" evidence="20">
    <location>
        <begin position="22"/>
        <end position="275"/>
    </location>
</feature>
<feature type="region of interest" description="Disordered" evidence="17">
    <location>
        <begin position="918"/>
        <end position="1060"/>
    </location>
</feature>
<feature type="domain" description="Autotransporter" evidence="19">
    <location>
        <begin position="1104"/>
        <end position="1364"/>
    </location>
</feature>
<keyword evidence="10" id="KW-0574">Periplasm</keyword>
<feature type="compositionally biased region" description="Pro residues" evidence="17">
    <location>
        <begin position="923"/>
        <end position="1003"/>
    </location>
</feature>
<dbReference type="InterPro" id="IPR006315">
    <property type="entry name" value="OM_autotransptr_brl_dom"/>
</dbReference>
<dbReference type="Pfam" id="PF24078">
    <property type="entry name" value="Beta-sol_PIC_HAP1_IgA0_2nd"/>
    <property type="match status" value="1"/>
</dbReference>
<evidence type="ECO:0000256" key="10">
    <source>
        <dbReference type="ARBA" id="ARBA00022764"/>
    </source>
</evidence>
<dbReference type="GO" id="GO:0042597">
    <property type="term" value="C:periplasmic space"/>
    <property type="evidence" value="ECO:0007669"/>
    <property type="project" value="UniProtKB-SubCell"/>
</dbReference>
<evidence type="ECO:0000256" key="4">
    <source>
        <dbReference type="ARBA" id="ARBA00004613"/>
    </source>
</evidence>
<evidence type="ECO:0000259" key="19">
    <source>
        <dbReference type="PROSITE" id="PS51208"/>
    </source>
</evidence>
<sequence length="1364" mass="146644">MKYFGSAALCCTFFICTKSYAGIMLNDIDVQDYRDFAENLGSYNVGRINAPVYRKDGSQSDYLDFPMPDFGGVSSMGYATLISPSYIVSVKHNSGYKTVAFGNGAQYATTYNLINRNELSTQDFHAPRLNKVVTEASPYNYVTKSDFIANYKSRYSWYTRVGTGTQEQINDDQTERVRLTGAYDWKTGGTISATNVQDISYNTYLRYYNLGPDDANTTPLSIGANAGDSGSPVFAWDDIEQQWKLVAVHVGYDLDSGLYKKRAIAGYIPGDFIASVQAANTSADVVDMAGNGTIFWDDSAITQYGSSWSWAGLGSAYASVAPSKATTAELDATKDLRFNGAGGLITLNAPINMGAGKLQFSNNYTVASAEGVNATWAGGGIEVDADKEVLWQVNGLASDAMHKIGAGTLHINATGKNPGSLNVGEGTVILDQQADASGNKQAFSSVTLVSGRPTVVLNDATQVSTDQIFFGYRGGRLDLNGNALSFRKINHTDSGATLVNHSDTAATLNITGYTAADVPFNTFQGSNPKGTPGSIYVYNNPYTKDTEYFQLNTSSYWYFPTDKSSTSTWTYLGTDADEAINHRLTQLNIQVFRGFLGETLENVLNGVMNVNILPRNATAITALTGGMNLNGNLDVASGTVVLSGQPVPHAGGVVVDDDWNTSLFKADQINVGTGAHFQVGEYAGVKANIVAAESATLSLGYNDSTQAGEKSWRCYSAIYSDDVSCSQPVRSADDLALLPASEVEGDVQLANNASLYLGKVNYQGAVTSTGSSLMTLDANANWTMTGNSNVTSLLAQRGSTLSMVPSGSWSAKTLSVDSLDATGLNLMLGVKPSTLESDKLIVKNSVRGGDNLLDVSLLVSSEEQVALTQDLVMVDAPVGTSHSYFSFADSYSGFSVYTPNYQVKEDNDRVLWVLESNKSAEPEPAPEVTPEPEPTPAPEVTPEPEQTPAPEVTPEPEPTPAPEVTPEPEPTPAPEVTPEPEQTPAPEVTPEPEPTPEVTPEPVTPAENPVDDSTADQAAAEKAKTEADAKAKAKAEAEAEEKAKEEAAKAEDEAKKPAFNPDDWFSVYDNLPLIQRTRALLASRQYIFSETVSQLHNRTDSLRASPESSGSWATIEQRKGRFLGLNTDQQTLNVGWDTRSDTQTVGFSASYTQGEVKDGGSEKHRLATVGAYYSWQSDAGWFVDAASRYMYLNQELTLDPALHINGIKKDSQMLAGSLRTGYQFGLVDDTLFISPYVGVSGGIMSGYTLKGEDAEVALSSATPYFTTTGIMAQKRGLGVWLPNVNLSASIEYQYSPGKNGSTTTLSDRQSNRQYSAWSDNRYRSSVGLQGVITPDLSLIAKVDTSFGGEFKTDYSGQVGFAWHF</sequence>
<evidence type="ECO:0000256" key="18">
    <source>
        <dbReference type="SAM" id="SignalP"/>
    </source>
</evidence>
<keyword evidence="5" id="KW-1134">Transmembrane beta strand</keyword>
<keyword evidence="15" id="KW-0865">Zymogen</keyword>
<protein>
    <submittedName>
        <fullName evidence="21">Autotransporter outer membrane beta-barrel domain-containing protein</fullName>
    </submittedName>
</protein>
<evidence type="ECO:0000256" key="15">
    <source>
        <dbReference type="ARBA" id="ARBA00023145"/>
    </source>
</evidence>
<dbReference type="InterPro" id="IPR000710">
    <property type="entry name" value="Peptidase_S6"/>
</dbReference>
<evidence type="ECO:0000259" key="20">
    <source>
        <dbReference type="PROSITE" id="PS51691"/>
    </source>
</evidence>
<name>A0AAN2K7E4_ENTAG</name>
<dbReference type="GO" id="GO:0009986">
    <property type="term" value="C:cell surface"/>
    <property type="evidence" value="ECO:0007669"/>
    <property type="project" value="UniProtKB-SubCell"/>
</dbReference>
<dbReference type="GO" id="GO:0005576">
    <property type="term" value="C:extracellular region"/>
    <property type="evidence" value="ECO:0007669"/>
    <property type="project" value="UniProtKB-SubCell"/>
</dbReference>
<dbReference type="InterPro" id="IPR009003">
    <property type="entry name" value="Peptidase_S1_PA"/>
</dbReference>
<evidence type="ECO:0000256" key="9">
    <source>
        <dbReference type="ARBA" id="ARBA00022729"/>
    </source>
</evidence>
<evidence type="ECO:0000256" key="16">
    <source>
        <dbReference type="ARBA" id="ARBA00023237"/>
    </source>
</evidence>
<evidence type="ECO:0000256" key="14">
    <source>
        <dbReference type="ARBA" id="ARBA00023136"/>
    </source>
</evidence>
<geneLocation type="plasmid" evidence="21 22">
    <name>P3</name>
</geneLocation>
<keyword evidence="12" id="KW-0720">Serine protease</keyword>
<comment type="subcellular location">
    <subcellularLocation>
        <location evidence="3">Cell outer membrane</location>
        <topology evidence="3">Multi-pass membrane protein</topology>
    </subcellularLocation>
    <subcellularLocation>
        <location evidence="1">Cell surface</location>
    </subcellularLocation>
    <subcellularLocation>
        <location evidence="2">Periplasm</location>
    </subcellularLocation>
    <subcellularLocation>
        <location evidence="4">Secreted</location>
    </subcellularLocation>
</comment>
<reference evidence="21" key="1">
    <citation type="submission" date="2022-05" db="EMBL/GenBank/DDBJ databases">
        <authorList>
            <person name="Pothier F. J."/>
        </authorList>
    </citation>
    <scope>NUCLEOTIDE SEQUENCE</scope>
    <source>
        <strain evidence="21">DAPP-PG734</strain>
        <plasmid evidence="21">P3</plasmid>
    </source>
</reference>
<evidence type="ECO:0000256" key="2">
    <source>
        <dbReference type="ARBA" id="ARBA00004418"/>
    </source>
</evidence>
<dbReference type="NCBIfam" id="TIGR01414">
    <property type="entry name" value="autotrans_barl"/>
    <property type="match status" value="1"/>
</dbReference>
<dbReference type="PROSITE" id="PS51691">
    <property type="entry name" value="PEPTIDASE_S6"/>
    <property type="match status" value="1"/>
</dbReference>
<dbReference type="GO" id="GO:0004252">
    <property type="term" value="F:serine-type endopeptidase activity"/>
    <property type="evidence" value="ECO:0007669"/>
    <property type="project" value="InterPro"/>
</dbReference>
<dbReference type="Proteomes" id="UP001158961">
    <property type="component" value="Plasmid P3"/>
</dbReference>
<dbReference type="InterPro" id="IPR030396">
    <property type="entry name" value="Peptidase_S6_dom"/>
</dbReference>
<evidence type="ECO:0000256" key="17">
    <source>
        <dbReference type="SAM" id="MobiDB-lite"/>
    </source>
</evidence>
<dbReference type="SMART" id="SM00869">
    <property type="entry name" value="Autotransporter"/>
    <property type="match status" value="1"/>
</dbReference>
<gene>
    <name evidence="21" type="ORF">DAPPPG734_24855</name>
</gene>
<keyword evidence="16" id="KW-0998">Cell outer membrane</keyword>
<keyword evidence="21" id="KW-0614">Plasmid</keyword>
<dbReference type="InterPro" id="IPR050909">
    <property type="entry name" value="Bact_Autotransporter_VF"/>
</dbReference>
<evidence type="ECO:0000256" key="5">
    <source>
        <dbReference type="ARBA" id="ARBA00022452"/>
    </source>
</evidence>
<dbReference type="Pfam" id="PF02395">
    <property type="entry name" value="Peptidase_S6"/>
    <property type="match status" value="1"/>
</dbReference>
<dbReference type="GO" id="GO:0006508">
    <property type="term" value="P:proteolysis"/>
    <property type="evidence" value="ECO:0007669"/>
    <property type="project" value="UniProtKB-KW"/>
</dbReference>
<feature type="chain" id="PRO_5042909276" evidence="18">
    <location>
        <begin position="22"/>
        <end position="1364"/>
    </location>
</feature>